<dbReference type="PANTHER" id="PTHR22911">
    <property type="entry name" value="ACYL-MALONYL CONDENSING ENZYME-RELATED"/>
    <property type="match status" value="1"/>
</dbReference>
<accession>A0A934HVX4</accession>
<evidence type="ECO:0000313" key="5">
    <source>
        <dbReference type="Proteomes" id="UP000622687"/>
    </source>
</evidence>
<proteinExistence type="inferred from homology"/>
<dbReference type="InterPro" id="IPR037185">
    <property type="entry name" value="EmrE-like"/>
</dbReference>
<feature type="transmembrane region" description="Helical" evidence="2">
    <location>
        <begin position="197"/>
        <end position="215"/>
    </location>
</feature>
<protein>
    <submittedName>
        <fullName evidence="4">EamA family transporter</fullName>
    </submittedName>
</protein>
<keyword evidence="2" id="KW-1133">Transmembrane helix</keyword>
<dbReference type="GO" id="GO:0016020">
    <property type="term" value="C:membrane"/>
    <property type="evidence" value="ECO:0007669"/>
    <property type="project" value="InterPro"/>
</dbReference>
<evidence type="ECO:0000256" key="1">
    <source>
        <dbReference type="ARBA" id="ARBA00007362"/>
    </source>
</evidence>
<feature type="transmembrane region" description="Helical" evidence="2">
    <location>
        <begin position="117"/>
        <end position="135"/>
    </location>
</feature>
<evidence type="ECO:0000313" key="4">
    <source>
        <dbReference type="EMBL" id="MBI6872349.1"/>
    </source>
</evidence>
<dbReference type="RefSeq" id="WP_211141856.1">
    <property type="nucleotide sequence ID" value="NZ_JAEEGB010000006.1"/>
</dbReference>
<reference evidence="4" key="1">
    <citation type="submission" date="2020-12" db="EMBL/GenBank/DDBJ databases">
        <title>Clostridium thailandense sp. nov., a novel acetogenic bacterium isolated from peat land soil in Thailand.</title>
        <authorList>
            <person name="Chaikitkaew S."/>
            <person name="Birkeland N.K."/>
        </authorList>
    </citation>
    <scope>NUCLEOTIDE SEQUENCE</scope>
    <source>
        <strain evidence="4">DSM 17425</strain>
    </source>
</reference>
<feature type="transmembrane region" description="Helical" evidence="2">
    <location>
        <begin position="62"/>
        <end position="80"/>
    </location>
</feature>
<comment type="similarity">
    <text evidence="1">Belongs to the EamA transporter family.</text>
</comment>
<evidence type="ECO:0000259" key="3">
    <source>
        <dbReference type="Pfam" id="PF00892"/>
    </source>
</evidence>
<dbReference type="PANTHER" id="PTHR22911:SF79">
    <property type="entry name" value="MOBA-LIKE NTP TRANSFERASE DOMAIN-CONTAINING PROTEIN"/>
    <property type="match status" value="1"/>
</dbReference>
<keyword evidence="5" id="KW-1185">Reference proteome</keyword>
<dbReference type="EMBL" id="JAEEGB010000006">
    <property type="protein sequence ID" value="MBI6872349.1"/>
    <property type="molecule type" value="Genomic_DNA"/>
</dbReference>
<dbReference type="Pfam" id="PF00892">
    <property type="entry name" value="EamA"/>
    <property type="match status" value="2"/>
</dbReference>
<feature type="domain" description="EamA" evidence="3">
    <location>
        <begin position="142"/>
        <end position="266"/>
    </location>
</feature>
<feature type="transmembrane region" description="Helical" evidence="2">
    <location>
        <begin position="32"/>
        <end position="50"/>
    </location>
</feature>
<feature type="transmembrane region" description="Helical" evidence="2">
    <location>
        <begin position="141"/>
        <end position="160"/>
    </location>
</feature>
<keyword evidence="2" id="KW-0812">Transmembrane</keyword>
<gene>
    <name evidence="4" type="ORF">I6U51_06460</name>
</gene>
<dbReference type="SUPFAM" id="SSF103481">
    <property type="entry name" value="Multidrug resistance efflux transporter EmrE"/>
    <property type="match status" value="2"/>
</dbReference>
<feature type="transmembrane region" description="Helical" evidence="2">
    <location>
        <begin position="252"/>
        <end position="271"/>
    </location>
</feature>
<dbReference type="AlphaFoldDB" id="A0A934HVX4"/>
<organism evidence="4 5">
    <name type="scientific">Clostridium aciditolerans</name>
    <dbReference type="NCBI Taxonomy" id="339861"/>
    <lineage>
        <taxon>Bacteria</taxon>
        <taxon>Bacillati</taxon>
        <taxon>Bacillota</taxon>
        <taxon>Clostridia</taxon>
        <taxon>Eubacteriales</taxon>
        <taxon>Clostridiaceae</taxon>
        <taxon>Clostridium</taxon>
    </lineage>
</organism>
<feature type="transmembrane region" description="Helical" evidence="2">
    <location>
        <begin position="7"/>
        <end position="26"/>
    </location>
</feature>
<dbReference type="InterPro" id="IPR000620">
    <property type="entry name" value="EamA_dom"/>
</dbReference>
<keyword evidence="2" id="KW-0472">Membrane</keyword>
<feature type="domain" description="EamA" evidence="3">
    <location>
        <begin position="5"/>
        <end position="131"/>
    </location>
</feature>
<sequence>MNRKKAVVFLVITALLWSIGGLFIKLVDWNPIAIAGARSGIGAVIMLLYLKKTLRSIKLGKIKLLGACSYASLLILFVTANKLTTSANAILLQFTAPIWVALFSRWFLKEKPAKSDWITIIIVLFGMTLFFIGDIKSGNIAGNFVALLSGIAMAGVIIFLKLQDEGSPVEMTLIGNIFTFIIALPFFFLSVPSLKSISGLLILGIFQLGIPYILYATAIKHVSAIEAILIPVIEPLLNPVWVFLFTKESPGIYTFIGGMIVIIAIIARGVYQQRKNNLCKPNSNIT</sequence>
<comment type="caution">
    <text evidence="4">The sequence shown here is derived from an EMBL/GenBank/DDBJ whole genome shotgun (WGS) entry which is preliminary data.</text>
</comment>
<feature type="transmembrane region" description="Helical" evidence="2">
    <location>
        <begin position="227"/>
        <end position="246"/>
    </location>
</feature>
<name>A0A934HVX4_9CLOT</name>
<feature type="transmembrane region" description="Helical" evidence="2">
    <location>
        <begin position="172"/>
        <end position="191"/>
    </location>
</feature>
<evidence type="ECO:0000256" key="2">
    <source>
        <dbReference type="SAM" id="Phobius"/>
    </source>
</evidence>
<feature type="transmembrane region" description="Helical" evidence="2">
    <location>
        <begin position="86"/>
        <end position="108"/>
    </location>
</feature>
<dbReference type="Proteomes" id="UP000622687">
    <property type="component" value="Unassembled WGS sequence"/>
</dbReference>